<sequence>MKDEEDENNAVTALRKYMYRPPASTPSPTPSDSEEDLATSPVPRLLPSLVDDSGDEPMDVDEAPTPAASEPTFELWNVSDRKAAAMPPPPVPRAKSLPEPAPTLTTASSDKVPLARAPNAPSPPSPKRRLTLPASPPRHGLRRPLGPRTLSVNTIEVNADPNTAAKDADKPRKTKTVKPKPHRLRSRSFSTPTAKEAPPGTSFSKRFSLNLRFEGRRTQTLLHLVGQYLARTEQFAQLATLMLMSRTTVPQLRPLLHRTVHLTRTNLGPFLRTFVEVKMVDSRERDPRKRFKKKSPRRVTGIKCIILHSVPEYAPWPAALLEDVLTGAQRLVIRCPLPGPLMQRTIALLASPEQVCLDARAVDGPSALSFALSVLPLWNELKELTIHNAGALQGSRLLTALSNRNITTPGEYRSQLANMFEQRRVVYTLDFGEDELEPDGKSGLVVDHWDRLFGALNLVDAFSVNVVVPHIGRRTLPGPNGSNPVKHAMRAKRRGWVFGRIEDTKVRCACGQNVAKRVELP</sequence>
<evidence type="ECO:0000313" key="2">
    <source>
        <dbReference type="EMBL" id="EJT49427.1"/>
    </source>
</evidence>
<organism evidence="2 3">
    <name type="scientific">Trichosporon asahii var. asahii (strain ATCC 90039 / CBS 2479 / JCM 2466 / KCTC 7840 / NBRC 103889/ NCYC 2677 / UAMH 7654)</name>
    <name type="common">Yeast</name>
    <dbReference type="NCBI Taxonomy" id="1186058"/>
    <lineage>
        <taxon>Eukaryota</taxon>
        <taxon>Fungi</taxon>
        <taxon>Dikarya</taxon>
        <taxon>Basidiomycota</taxon>
        <taxon>Agaricomycotina</taxon>
        <taxon>Tremellomycetes</taxon>
        <taxon>Trichosporonales</taxon>
        <taxon>Trichosporonaceae</taxon>
        <taxon>Trichosporon</taxon>
    </lineage>
</organism>
<comment type="caution">
    <text evidence="2">The sequence shown here is derived from an EMBL/GenBank/DDBJ whole genome shotgun (WGS) entry which is preliminary data.</text>
</comment>
<dbReference type="Proteomes" id="UP000002748">
    <property type="component" value="Unassembled WGS sequence"/>
</dbReference>
<feature type="compositionally biased region" description="Acidic residues" evidence="1">
    <location>
        <begin position="52"/>
        <end position="62"/>
    </location>
</feature>
<accession>J6F2K7</accession>
<protein>
    <submittedName>
        <fullName evidence="2">Uncharacterized protein</fullName>
    </submittedName>
</protein>
<evidence type="ECO:0000256" key="1">
    <source>
        <dbReference type="SAM" id="MobiDB-lite"/>
    </source>
</evidence>
<dbReference type="VEuPathDB" id="FungiDB:A1Q1_01449"/>
<dbReference type="GeneID" id="25984963"/>
<evidence type="ECO:0000313" key="3">
    <source>
        <dbReference type="Proteomes" id="UP000002748"/>
    </source>
</evidence>
<dbReference type="HOGENOM" id="CLU_522946_0_0_1"/>
<dbReference type="KEGG" id="tasa:A1Q1_01449"/>
<gene>
    <name evidence="2" type="ORF">A1Q1_01449</name>
</gene>
<name>J6F2K7_TRIAS</name>
<proteinExistence type="predicted"/>
<reference evidence="2 3" key="1">
    <citation type="journal article" date="2012" name="Eukaryot. Cell">
        <title>Draft genome sequence of CBS 2479, the standard type strain of Trichosporon asahii.</title>
        <authorList>
            <person name="Yang R.Y."/>
            <person name="Li H.T."/>
            <person name="Zhu H."/>
            <person name="Zhou G.P."/>
            <person name="Wang M."/>
            <person name="Wang L."/>
        </authorList>
    </citation>
    <scope>NUCLEOTIDE SEQUENCE [LARGE SCALE GENOMIC DNA]</scope>
    <source>
        <strain evidence="3">ATCC 90039 / CBS 2479 / JCM 2466 / KCTC 7840 / NCYC 2677 / UAMH 7654</strain>
    </source>
</reference>
<dbReference type="AlphaFoldDB" id="J6F2K7"/>
<dbReference type="EMBL" id="ALBS01000171">
    <property type="protein sequence ID" value="EJT49427.1"/>
    <property type="molecule type" value="Genomic_DNA"/>
</dbReference>
<feature type="compositionally biased region" description="Basic residues" evidence="1">
    <location>
        <begin position="172"/>
        <end position="186"/>
    </location>
</feature>
<feature type="region of interest" description="Disordered" evidence="1">
    <location>
        <begin position="1"/>
        <end position="202"/>
    </location>
</feature>
<dbReference type="RefSeq" id="XP_014179963.1">
    <property type="nucleotide sequence ID" value="XM_014324488.1"/>
</dbReference>